<dbReference type="SUPFAM" id="SSF52343">
    <property type="entry name" value="Ferredoxin reductase-like, C-terminal NADP-linked domain"/>
    <property type="match status" value="1"/>
</dbReference>
<dbReference type="PIRSF" id="PIRSF000233">
    <property type="entry name" value="Nitr_rd_NADH"/>
    <property type="match status" value="1"/>
</dbReference>
<dbReference type="InterPro" id="IPR005066">
    <property type="entry name" value="MoCF_OxRdtse_dimer"/>
</dbReference>
<evidence type="ECO:0000256" key="5">
    <source>
        <dbReference type="ARBA" id="ARBA00006253"/>
    </source>
</evidence>
<comment type="cofactor">
    <cofactor evidence="1">
        <name>Mo-molybdopterin</name>
        <dbReference type="ChEBI" id="CHEBI:71302"/>
    </cofactor>
</comment>
<dbReference type="InterPro" id="IPR036400">
    <property type="entry name" value="Cyt_B5-like_heme/steroid_sf"/>
</dbReference>
<dbReference type="SMART" id="SM01117">
    <property type="entry name" value="Cyt-b5"/>
    <property type="match status" value="1"/>
</dbReference>
<dbReference type="PANTHER" id="PTHR19372:SF7">
    <property type="entry name" value="SULFITE OXIDASE, MITOCHONDRIAL"/>
    <property type="match status" value="1"/>
</dbReference>
<dbReference type="SUPFAM" id="SSF81296">
    <property type="entry name" value="E set domains"/>
    <property type="match status" value="1"/>
</dbReference>
<accession>A0ABY8UGQ0</accession>
<comment type="cofactor">
    <cofactor evidence="2">
        <name>heme</name>
        <dbReference type="ChEBI" id="CHEBI:30413"/>
    </cofactor>
</comment>
<dbReference type="Pfam" id="PF03404">
    <property type="entry name" value="Mo-co_dimer"/>
    <property type="match status" value="1"/>
</dbReference>
<dbReference type="PROSITE" id="PS00191">
    <property type="entry name" value="CYTOCHROME_B5_1"/>
    <property type="match status" value="1"/>
</dbReference>
<keyword evidence="7" id="KW-0500">Molybdenum</keyword>
<proteinExistence type="inferred from homology"/>
<dbReference type="Proteomes" id="UP001244341">
    <property type="component" value="Chromosome 12b"/>
</dbReference>
<dbReference type="Gene3D" id="2.40.30.10">
    <property type="entry name" value="Translation factors"/>
    <property type="match status" value="1"/>
</dbReference>
<dbReference type="SUPFAM" id="SSF56524">
    <property type="entry name" value="Oxidoreductase molybdopterin-binding domain"/>
    <property type="match status" value="1"/>
</dbReference>
<comment type="function">
    <text evidence="4 16">Nitrate reductase is a key enzyme involved in the first step of nitrate assimilation in plants, fungi and bacteria.</text>
</comment>
<evidence type="ECO:0000256" key="15">
    <source>
        <dbReference type="ARBA" id="ARBA00023157"/>
    </source>
</evidence>
<evidence type="ECO:0000256" key="7">
    <source>
        <dbReference type="ARBA" id="ARBA00022505"/>
    </source>
</evidence>
<evidence type="ECO:0000256" key="14">
    <source>
        <dbReference type="ARBA" id="ARBA00023063"/>
    </source>
</evidence>
<name>A0ABY8UGQ0_TETOB</name>
<dbReference type="InterPro" id="IPR012137">
    <property type="entry name" value="Nitr_rd_NADH"/>
</dbReference>
<evidence type="ECO:0000256" key="12">
    <source>
        <dbReference type="ARBA" id="ARBA00023002"/>
    </source>
</evidence>
<dbReference type="InterPro" id="IPR008335">
    <property type="entry name" value="Mopterin_OxRdtase_euk"/>
</dbReference>
<evidence type="ECO:0000256" key="10">
    <source>
        <dbReference type="ARBA" id="ARBA00022723"/>
    </source>
</evidence>
<dbReference type="PRINTS" id="PR00363">
    <property type="entry name" value="CYTOCHROMEB5"/>
</dbReference>
<dbReference type="InterPro" id="IPR036374">
    <property type="entry name" value="OxRdtase_Mopterin-bd_sf"/>
</dbReference>
<dbReference type="PRINTS" id="PR00406">
    <property type="entry name" value="CYTB5RDTASE"/>
</dbReference>
<dbReference type="PRINTS" id="PR00371">
    <property type="entry name" value="FPNCR"/>
</dbReference>
<evidence type="ECO:0000256" key="11">
    <source>
        <dbReference type="ARBA" id="ARBA00022827"/>
    </source>
</evidence>
<evidence type="ECO:0000256" key="13">
    <source>
        <dbReference type="ARBA" id="ARBA00023004"/>
    </source>
</evidence>
<keyword evidence="20" id="KW-1185">Reference proteome</keyword>
<protein>
    <recommendedName>
        <fullName evidence="16">Nitrate reductase</fullName>
    </recommendedName>
</protein>
<dbReference type="Gene3D" id="3.90.420.10">
    <property type="entry name" value="Oxidoreductase, molybdopterin-binding domain"/>
    <property type="match status" value="1"/>
</dbReference>
<dbReference type="Pfam" id="PF00970">
    <property type="entry name" value="FAD_binding_6"/>
    <property type="match status" value="1"/>
</dbReference>
<dbReference type="Gene3D" id="2.60.40.650">
    <property type="match status" value="1"/>
</dbReference>
<comment type="cofactor">
    <cofactor evidence="3">
        <name>FAD</name>
        <dbReference type="ChEBI" id="CHEBI:57692"/>
    </cofactor>
</comment>
<dbReference type="InterPro" id="IPR000572">
    <property type="entry name" value="OxRdtase_Mopterin-bd_dom"/>
</dbReference>
<evidence type="ECO:0000256" key="6">
    <source>
        <dbReference type="ARBA" id="ARBA00011738"/>
    </source>
</evidence>
<dbReference type="CDD" id="cd06183">
    <property type="entry name" value="cyt_b5_reduct_like"/>
    <property type="match status" value="1"/>
</dbReference>
<dbReference type="InterPro" id="IPR039261">
    <property type="entry name" value="FNR_nucleotide-bd"/>
</dbReference>
<evidence type="ECO:0000313" key="19">
    <source>
        <dbReference type="EMBL" id="WIA20694.1"/>
    </source>
</evidence>
<dbReference type="InterPro" id="IPR008333">
    <property type="entry name" value="Cbr1-like_FAD-bd_dom"/>
</dbReference>
<evidence type="ECO:0000256" key="16">
    <source>
        <dbReference type="PIRNR" id="PIRNR000233"/>
    </source>
</evidence>
<evidence type="ECO:0000313" key="20">
    <source>
        <dbReference type="Proteomes" id="UP001244341"/>
    </source>
</evidence>
<keyword evidence="9" id="KW-0285">Flavoprotein</keyword>
<dbReference type="EMBL" id="CP126219">
    <property type="protein sequence ID" value="WIA20694.1"/>
    <property type="molecule type" value="Genomic_DNA"/>
</dbReference>
<dbReference type="InterPro" id="IPR001199">
    <property type="entry name" value="Cyt_B5-like_heme/steroid-bd"/>
</dbReference>
<dbReference type="PANTHER" id="PTHR19372">
    <property type="entry name" value="SULFITE REDUCTASE"/>
    <property type="match status" value="1"/>
</dbReference>
<dbReference type="InterPro" id="IPR014756">
    <property type="entry name" value="Ig_E-set"/>
</dbReference>
<evidence type="ECO:0000256" key="4">
    <source>
        <dbReference type="ARBA" id="ARBA00003838"/>
    </source>
</evidence>
<gene>
    <name evidence="19" type="ORF">OEZ85_005065</name>
</gene>
<dbReference type="InterPro" id="IPR022407">
    <property type="entry name" value="OxRdtase_Mopterin_BS"/>
</dbReference>
<evidence type="ECO:0000259" key="18">
    <source>
        <dbReference type="PROSITE" id="PS51384"/>
    </source>
</evidence>
<evidence type="ECO:0000259" key="17">
    <source>
        <dbReference type="PROSITE" id="PS50255"/>
    </source>
</evidence>
<comment type="similarity">
    <text evidence="5 16">Belongs to the nitrate reductase family.</text>
</comment>
<dbReference type="InterPro" id="IPR017938">
    <property type="entry name" value="Riboflavin_synthase-like_b-brl"/>
</dbReference>
<dbReference type="PRINTS" id="PR00407">
    <property type="entry name" value="EUMOPTERIN"/>
</dbReference>
<keyword evidence="14 16" id="KW-0534">Nitrate assimilation</keyword>
<dbReference type="InterPro" id="IPR018506">
    <property type="entry name" value="Cyt_B5_heme-BS"/>
</dbReference>
<dbReference type="Pfam" id="PF00174">
    <property type="entry name" value="Oxidored_molyb"/>
    <property type="match status" value="1"/>
</dbReference>
<keyword evidence="11" id="KW-0274">FAD</keyword>
<dbReference type="PROSITE" id="PS51384">
    <property type="entry name" value="FAD_FR"/>
    <property type="match status" value="1"/>
</dbReference>
<dbReference type="PROSITE" id="PS00559">
    <property type="entry name" value="MOLYBDOPTERIN_EUK"/>
    <property type="match status" value="1"/>
</dbReference>
<dbReference type="InterPro" id="IPR001709">
    <property type="entry name" value="Flavoprot_Pyr_Nucl_cyt_Rdtase"/>
</dbReference>
<feature type="domain" description="Cytochrome b5 heme-binding" evidence="17">
    <location>
        <begin position="489"/>
        <end position="564"/>
    </location>
</feature>
<evidence type="ECO:0000256" key="1">
    <source>
        <dbReference type="ARBA" id="ARBA00001924"/>
    </source>
</evidence>
<comment type="subunit">
    <text evidence="6">Homodimer.</text>
</comment>
<dbReference type="Gene3D" id="3.10.120.10">
    <property type="entry name" value="Cytochrome b5-like heme/steroid binding domain"/>
    <property type="match status" value="1"/>
</dbReference>
<evidence type="ECO:0000256" key="2">
    <source>
        <dbReference type="ARBA" id="ARBA00001971"/>
    </source>
</evidence>
<keyword evidence="15" id="KW-1015">Disulfide bond</keyword>
<evidence type="ECO:0000256" key="8">
    <source>
        <dbReference type="ARBA" id="ARBA00022617"/>
    </source>
</evidence>
<keyword evidence="8" id="KW-0349">Heme</keyword>
<reference evidence="19 20" key="1">
    <citation type="submission" date="2023-05" db="EMBL/GenBank/DDBJ databases">
        <title>A 100% complete, gapless, phased diploid assembly of the Scenedesmus obliquus UTEX 3031 genome.</title>
        <authorList>
            <person name="Biondi T.C."/>
            <person name="Hanschen E.R."/>
            <person name="Kwon T."/>
            <person name="Eng W."/>
            <person name="Kruse C.P.S."/>
            <person name="Koehler S.I."/>
            <person name="Kunde Y."/>
            <person name="Gleasner C.D."/>
            <person name="You Mak K.T."/>
            <person name="Polle J."/>
            <person name="Hovde B.T."/>
            <person name="Starkenburg S.R."/>
        </authorList>
    </citation>
    <scope>NUCLEOTIDE SEQUENCE [LARGE SCALE GENOMIC DNA]</scope>
    <source>
        <strain evidence="19 20">DOE0152z</strain>
    </source>
</reference>
<evidence type="ECO:0000256" key="3">
    <source>
        <dbReference type="ARBA" id="ARBA00001974"/>
    </source>
</evidence>
<organism evidence="19 20">
    <name type="scientific">Tetradesmus obliquus</name>
    <name type="common">Green alga</name>
    <name type="synonym">Acutodesmus obliquus</name>
    <dbReference type="NCBI Taxonomy" id="3088"/>
    <lineage>
        <taxon>Eukaryota</taxon>
        <taxon>Viridiplantae</taxon>
        <taxon>Chlorophyta</taxon>
        <taxon>core chlorophytes</taxon>
        <taxon>Chlorophyceae</taxon>
        <taxon>CS clade</taxon>
        <taxon>Sphaeropleales</taxon>
        <taxon>Scenedesmaceae</taxon>
        <taxon>Tetradesmus</taxon>
    </lineage>
</organism>
<keyword evidence="10" id="KW-0479">Metal-binding</keyword>
<dbReference type="Pfam" id="PF00173">
    <property type="entry name" value="Cyt-b5"/>
    <property type="match status" value="1"/>
</dbReference>
<dbReference type="SUPFAM" id="SSF55856">
    <property type="entry name" value="Cytochrome b5-like heme/steroid binding domain"/>
    <property type="match status" value="1"/>
</dbReference>
<sequence length="874" mass="94925">MTVATLASSVAQTVGGAPAEDALVQGTADWDLHLPATTVDSKDADTPDAWVPRDPRIQRLTGRHPLNCEPPMDVLMASGFITPPAIHYVRNHGAVPKLSWASHKITLNGLVEKELSISMDELVAMPSVTIPVTLVCAGNRRKEENMLKKSIGFNWGPCAVSTSHWTGVRLGDLLRAAGVKQGGAYVSFRGPTGELPKGDDGSYGTSLAMHYALDDANDVLIAYKQNGRWLTPDHGFPVRIIIPGFIGGRMVKWLAEITVTAAESDNFYHFHDNRVMPPHVDEELAKKEGWWFKPDFIINELNINSAVSRPWHDEVLPLGTNVTYPMSGYAYTGGGRKIIRVEVSLDGGKLWRQAEITRFEQPNPAGKLWCWIFWRFEVQTVEFARAAEVLVRAWDSSMNTQPAHITWNLMGMMNNCHFRILVHKHVDDQGNMGLRFQHPAPVQPGALGTIGWREEENLARQGLEAAAAAAAPAAAVAAKPAAAAAAGAAGMFTMEEVEQHATEESCWFVHEGKVYDATPFLEEHPGGAESILISAGMDATDEFNSIHSSKAKGMLAQYYIGELVTAEQKAAAAAAAAAPKGAVANGVVSITANGTAAAVNGAAAAAAANGSGELVALDPRKKTAFKLAEKVELSHNVRLFRFALQSPEHKFGLPVGKHVFLYASIGGETVMRAYTPTSQDKDLGHFDLVIKVYRANEHPKFPEGGKMSQHLDSLAVGDSIEVKGPVGHFVYEGRGKFSLNRKPGFAKSISLIAGGTGITPCWQVIRTITDDLEDTTEVRLLLANQCEDDILLREQLEGLAAAHPNFKLWYTLDRAPEGWAYSSGFINEDMLREHLLPAGPEAIVAMCGPPPMIKFACIPNLEKLGYTEQQMITF</sequence>
<dbReference type="InterPro" id="IPR017927">
    <property type="entry name" value="FAD-bd_FR_type"/>
</dbReference>
<evidence type="ECO:0000256" key="9">
    <source>
        <dbReference type="ARBA" id="ARBA00022630"/>
    </source>
</evidence>
<dbReference type="SUPFAM" id="SSF63380">
    <property type="entry name" value="Riboflavin synthase domain-like"/>
    <property type="match status" value="1"/>
</dbReference>
<keyword evidence="12" id="KW-0560">Oxidoreductase</keyword>
<dbReference type="PROSITE" id="PS50255">
    <property type="entry name" value="CYTOCHROME_B5_2"/>
    <property type="match status" value="1"/>
</dbReference>
<dbReference type="InterPro" id="IPR001433">
    <property type="entry name" value="OxRdtase_FAD/NAD-bd"/>
</dbReference>
<keyword evidence="13" id="KW-0408">Iron</keyword>
<dbReference type="Pfam" id="PF00175">
    <property type="entry name" value="NAD_binding_1"/>
    <property type="match status" value="1"/>
</dbReference>
<dbReference type="Gene3D" id="3.40.50.80">
    <property type="entry name" value="Nucleotide-binding domain of ferredoxin-NADP reductase (FNR) module"/>
    <property type="match status" value="1"/>
</dbReference>
<feature type="domain" description="FAD-binding FR-type" evidence="18">
    <location>
        <begin position="620"/>
        <end position="732"/>
    </location>
</feature>